<dbReference type="InterPro" id="IPR018062">
    <property type="entry name" value="HTH_AraC-typ_CS"/>
</dbReference>
<dbReference type="InterPro" id="IPR003594">
    <property type="entry name" value="HATPase_dom"/>
</dbReference>
<dbReference type="SUPFAM" id="SSF63829">
    <property type="entry name" value="Calcium-dependent phosphotriesterase"/>
    <property type="match status" value="2"/>
</dbReference>
<dbReference type="SUPFAM" id="SSF47384">
    <property type="entry name" value="Homodimeric domain of signal transducing histidine kinase"/>
    <property type="match status" value="1"/>
</dbReference>
<dbReference type="InterPro" id="IPR009057">
    <property type="entry name" value="Homeodomain-like_sf"/>
</dbReference>
<feature type="transmembrane region" description="Helical" evidence="10">
    <location>
        <begin position="809"/>
        <end position="830"/>
    </location>
</feature>
<dbReference type="KEGG" id="est:DN752_22550"/>
<dbReference type="InterPro" id="IPR011006">
    <property type="entry name" value="CheY-like_superfamily"/>
</dbReference>
<name>A0A2Z4IPL1_9BACT</name>
<keyword evidence="10" id="KW-1133">Transmembrane helix</keyword>
<evidence type="ECO:0000256" key="6">
    <source>
        <dbReference type="ARBA" id="ARBA00023015"/>
    </source>
</evidence>
<dbReference type="PROSITE" id="PS50109">
    <property type="entry name" value="HIS_KIN"/>
    <property type="match status" value="1"/>
</dbReference>
<keyword evidence="3 9" id="KW-0597">Phosphoprotein</keyword>
<dbReference type="Gene3D" id="1.10.10.60">
    <property type="entry name" value="Homeodomain-like"/>
    <property type="match status" value="2"/>
</dbReference>
<evidence type="ECO:0000256" key="1">
    <source>
        <dbReference type="ARBA" id="ARBA00000085"/>
    </source>
</evidence>
<keyword evidence="8" id="KW-0804">Transcription</keyword>
<dbReference type="InterPro" id="IPR001789">
    <property type="entry name" value="Sig_transdc_resp-reg_receiver"/>
</dbReference>
<dbReference type="SUPFAM" id="SSF46689">
    <property type="entry name" value="Homeodomain-like"/>
    <property type="match status" value="1"/>
</dbReference>
<dbReference type="SMART" id="SM00342">
    <property type="entry name" value="HTH_ARAC"/>
    <property type="match status" value="1"/>
</dbReference>
<keyword evidence="7" id="KW-0238">DNA-binding</keyword>
<reference evidence="14 15" key="1">
    <citation type="submission" date="2018-06" db="EMBL/GenBank/DDBJ databases">
        <title>Echinicola strongylocentroti sp. nov., isolated from a sea urchin Strongylocentrotus intermedius.</title>
        <authorList>
            <person name="Bae S.S."/>
        </authorList>
    </citation>
    <scope>NUCLEOTIDE SEQUENCE [LARGE SCALE GENOMIC DNA]</scope>
    <source>
        <strain evidence="14 15">MEBiC08714</strain>
    </source>
</reference>
<gene>
    <name evidence="14" type="ORF">DN752_22550</name>
</gene>
<dbReference type="InterPro" id="IPR018060">
    <property type="entry name" value="HTH_AraC"/>
</dbReference>
<organism evidence="14 15">
    <name type="scientific">Echinicola strongylocentroti</name>
    <dbReference type="NCBI Taxonomy" id="1795355"/>
    <lineage>
        <taxon>Bacteria</taxon>
        <taxon>Pseudomonadati</taxon>
        <taxon>Bacteroidota</taxon>
        <taxon>Cytophagia</taxon>
        <taxon>Cytophagales</taxon>
        <taxon>Cyclobacteriaceae</taxon>
        <taxon>Echinicola</taxon>
    </lineage>
</organism>
<accession>A0A2Z4IPL1</accession>
<dbReference type="SUPFAM" id="SSF52172">
    <property type="entry name" value="CheY-like"/>
    <property type="match status" value="1"/>
</dbReference>
<dbReference type="Pfam" id="PF02518">
    <property type="entry name" value="HATPase_c"/>
    <property type="match status" value="1"/>
</dbReference>
<evidence type="ECO:0000313" key="15">
    <source>
        <dbReference type="Proteomes" id="UP000248688"/>
    </source>
</evidence>
<dbReference type="InterPro" id="IPR011123">
    <property type="entry name" value="Y_Y_Y"/>
</dbReference>
<dbReference type="Pfam" id="PF12833">
    <property type="entry name" value="HTH_18"/>
    <property type="match status" value="1"/>
</dbReference>
<dbReference type="InterPro" id="IPR015943">
    <property type="entry name" value="WD40/YVTN_repeat-like_dom_sf"/>
</dbReference>
<keyword evidence="10" id="KW-0812">Transmembrane</keyword>
<dbReference type="PANTHER" id="PTHR43547">
    <property type="entry name" value="TWO-COMPONENT HISTIDINE KINASE"/>
    <property type="match status" value="1"/>
</dbReference>
<evidence type="ECO:0000259" key="11">
    <source>
        <dbReference type="PROSITE" id="PS01124"/>
    </source>
</evidence>
<dbReference type="SUPFAM" id="SSF55874">
    <property type="entry name" value="ATPase domain of HSP90 chaperone/DNA topoisomerase II/histidine kinase"/>
    <property type="match status" value="1"/>
</dbReference>
<feature type="domain" description="Response regulatory" evidence="13">
    <location>
        <begin position="1123"/>
        <end position="1238"/>
    </location>
</feature>
<dbReference type="Gene3D" id="1.10.287.130">
    <property type="match status" value="1"/>
</dbReference>
<evidence type="ECO:0000259" key="12">
    <source>
        <dbReference type="PROSITE" id="PS50109"/>
    </source>
</evidence>
<dbReference type="PROSITE" id="PS00041">
    <property type="entry name" value="HTH_ARAC_FAMILY_1"/>
    <property type="match status" value="1"/>
</dbReference>
<evidence type="ECO:0000313" key="14">
    <source>
        <dbReference type="EMBL" id="AWW32700.1"/>
    </source>
</evidence>
<dbReference type="InterPro" id="IPR005467">
    <property type="entry name" value="His_kinase_dom"/>
</dbReference>
<evidence type="ECO:0000256" key="2">
    <source>
        <dbReference type="ARBA" id="ARBA00012438"/>
    </source>
</evidence>
<evidence type="ECO:0000256" key="5">
    <source>
        <dbReference type="ARBA" id="ARBA00022777"/>
    </source>
</evidence>
<dbReference type="InterPro" id="IPR004358">
    <property type="entry name" value="Sig_transdc_His_kin-like_C"/>
</dbReference>
<dbReference type="InterPro" id="IPR036097">
    <property type="entry name" value="HisK_dim/P_sf"/>
</dbReference>
<sequence>MITLQKLKNLILGSVVLLVLSAFEIAPYSHMEYGYISAESGLDTDECNFTYQDSEGYLWIGSNEGLYRYDGYEILNVDDLVKESSLSKVRFFDAIEGGSQTIWFATSKGVLSYNKKAHQFRFLQAPEDADFHLNQGFNSIAIDRDENIWFGGLQGLYKLNTQNDSVSKCLGTWGNGEKNLSIKDIEVNNEGDVWVATWGQGVGCFDKEKQLFDLYRIFKKGPVKSKYNVLTSIHFDSKDNLWLGTWDNGLYVLDINDKRNPIILNHFAREAKKNTIIGNIVYDIEEDENGGMWIGTPYGVSVLKDWATSSPHFYNITASTKRNALNNNEIRGIFKDQTGLMYLSTQGGGVNKVKITDQFFKTFNISQVDSLKKSQSVYSFIKDPQNRLLVGVQSLAFGVYDVEKQLFKHYTSIPEYRPLQNLNINTVKSFAWDKNGVLWLGTRYRGLVKYDTNSQQYYSISNDFDNDAYSLKELGKIVIDDNNTIWLISEGDLYRVDQGKSQRFDDFEVKKVPVLLSNEEHAGTPVDFELGKDGVIYLAMSNGKILQSKVGIYTQNAHFQFEELYDYGNEKLVKALYIDDKNLWIGGENGLTQLALDKEGTVVSTYLTQYRKLKINSILKTEEHIVGLSNKGVLILALDENENPVNILSEEEGLQGNIFIGGALYQDGDQTYVGGHSGFNILDVKRIEMDNSVPKIALTNIRSADKEYFSSSDFTTERPFVVSYADNAITLSFAAIDLRNPEGLYYAYKLEGLDNEWAYTTASNRTATYINLEPGEYVFKVKATNALGKWTGEQSVLPIFVETAPYLTWWAYLFYVVLAAVVLYCFFILYKRQARAKEDLRIQSVEKSKSEKLNQFKLQFFTNLSHELLTPLSVLMIIAQKWRFTVSKDAEKEVKILNSNVNKLHEHIKQMLHFRKAETGNMTLNLQEMSFGDLASDLLENYQVMANDKELLLKVDIQGDLNGKFDREKLEMCTNNLLSNAIKYTPKGGEVTFSATSQMKEEREYLLVVVSDTGRGIPKENLENIFNRFFRLRSVNQFEDGLGIGLALTQHLITLQGGEIGVESTEGKGASFRFMVPVDGVMTGENTAIDKITFTEEEELHWKSYTDRKKANPITDIKYSGKTILIVEDNPDFLLLMETYLSLYYKVLTAENGKKAFELASSNEIDLIVSDLMVPDMDGFELCSKIKSDVNTSHIPFIIVTARTEDRDRLIGYEVGADSYLTKPINFEVLIYRMESLLKTREKMHADFNTGAILEPKKLTNSSIDETFIVKAKEVVEENMSEPDFTVKVLCDELGMSNSMFYRKIKGILDLTPNEFIKNIRLRRAAQLLEGREMNISDIAYMTGFNDLSYFGVCFKKQYGKSPSNYQKEYSEASTAG</sequence>
<dbReference type="GO" id="GO:0043565">
    <property type="term" value="F:sequence-specific DNA binding"/>
    <property type="evidence" value="ECO:0007669"/>
    <property type="project" value="InterPro"/>
</dbReference>
<evidence type="ECO:0000256" key="8">
    <source>
        <dbReference type="ARBA" id="ARBA00023163"/>
    </source>
</evidence>
<dbReference type="CDD" id="cd00082">
    <property type="entry name" value="HisKA"/>
    <property type="match status" value="1"/>
</dbReference>
<keyword evidence="4" id="KW-0808">Transferase</keyword>
<keyword evidence="5" id="KW-0418">Kinase</keyword>
<feature type="domain" description="Histidine kinase" evidence="12">
    <location>
        <begin position="863"/>
        <end position="1080"/>
    </location>
</feature>
<dbReference type="InterPro" id="IPR003661">
    <property type="entry name" value="HisK_dim/P_dom"/>
</dbReference>
<proteinExistence type="predicted"/>
<feature type="domain" description="HTH araC/xylS-type" evidence="11">
    <location>
        <begin position="1270"/>
        <end position="1369"/>
    </location>
</feature>
<dbReference type="Pfam" id="PF07495">
    <property type="entry name" value="Y_Y_Y"/>
    <property type="match status" value="1"/>
</dbReference>
<dbReference type="CDD" id="cd00146">
    <property type="entry name" value="PKD"/>
    <property type="match status" value="1"/>
</dbReference>
<dbReference type="InterPro" id="IPR013783">
    <property type="entry name" value="Ig-like_fold"/>
</dbReference>
<keyword evidence="6" id="KW-0805">Transcription regulation</keyword>
<dbReference type="GO" id="GO:0003700">
    <property type="term" value="F:DNA-binding transcription factor activity"/>
    <property type="evidence" value="ECO:0007669"/>
    <property type="project" value="InterPro"/>
</dbReference>
<dbReference type="PRINTS" id="PR00344">
    <property type="entry name" value="BCTRLSENSOR"/>
</dbReference>
<dbReference type="Pfam" id="PF07494">
    <property type="entry name" value="Reg_prop"/>
    <property type="match status" value="2"/>
</dbReference>
<dbReference type="Gene3D" id="2.130.10.10">
    <property type="entry name" value="YVTN repeat-like/Quinoprotein amine dehydrogenase"/>
    <property type="match status" value="3"/>
</dbReference>
<dbReference type="Pfam" id="PF00512">
    <property type="entry name" value="HisKA"/>
    <property type="match status" value="1"/>
</dbReference>
<evidence type="ECO:0000256" key="4">
    <source>
        <dbReference type="ARBA" id="ARBA00022679"/>
    </source>
</evidence>
<keyword evidence="10" id="KW-0472">Membrane</keyword>
<evidence type="ECO:0000259" key="13">
    <source>
        <dbReference type="PROSITE" id="PS50110"/>
    </source>
</evidence>
<dbReference type="Gene3D" id="3.40.50.2300">
    <property type="match status" value="1"/>
</dbReference>
<dbReference type="EMBL" id="CP030041">
    <property type="protein sequence ID" value="AWW32700.1"/>
    <property type="molecule type" value="Genomic_DNA"/>
</dbReference>
<dbReference type="SMART" id="SM00448">
    <property type="entry name" value="REC"/>
    <property type="match status" value="1"/>
</dbReference>
<evidence type="ECO:0000256" key="7">
    <source>
        <dbReference type="ARBA" id="ARBA00023125"/>
    </source>
</evidence>
<dbReference type="Gene3D" id="2.60.40.10">
    <property type="entry name" value="Immunoglobulins"/>
    <property type="match status" value="1"/>
</dbReference>
<dbReference type="FunFam" id="3.30.565.10:FF:000006">
    <property type="entry name" value="Sensor histidine kinase WalK"/>
    <property type="match status" value="1"/>
</dbReference>
<dbReference type="PANTHER" id="PTHR43547:SF2">
    <property type="entry name" value="HYBRID SIGNAL TRANSDUCTION HISTIDINE KINASE C"/>
    <property type="match status" value="1"/>
</dbReference>
<dbReference type="GO" id="GO:0000155">
    <property type="term" value="F:phosphorelay sensor kinase activity"/>
    <property type="evidence" value="ECO:0007669"/>
    <property type="project" value="InterPro"/>
</dbReference>
<dbReference type="PROSITE" id="PS01124">
    <property type="entry name" value="HTH_ARAC_FAMILY_2"/>
    <property type="match status" value="1"/>
</dbReference>
<dbReference type="PROSITE" id="PS50110">
    <property type="entry name" value="RESPONSE_REGULATORY"/>
    <property type="match status" value="1"/>
</dbReference>
<keyword evidence="15" id="KW-1185">Reference proteome</keyword>
<evidence type="ECO:0000256" key="3">
    <source>
        <dbReference type="ARBA" id="ARBA00022553"/>
    </source>
</evidence>
<dbReference type="SMART" id="SM00387">
    <property type="entry name" value="HATPase_c"/>
    <property type="match status" value="1"/>
</dbReference>
<dbReference type="Gene3D" id="3.30.565.10">
    <property type="entry name" value="Histidine kinase-like ATPase, C-terminal domain"/>
    <property type="match status" value="1"/>
</dbReference>
<dbReference type="Pfam" id="PF00072">
    <property type="entry name" value="Response_reg"/>
    <property type="match status" value="1"/>
</dbReference>
<evidence type="ECO:0000256" key="9">
    <source>
        <dbReference type="PROSITE-ProRule" id="PRU00169"/>
    </source>
</evidence>
<comment type="catalytic activity">
    <reaction evidence="1">
        <text>ATP + protein L-histidine = ADP + protein N-phospho-L-histidine.</text>
        <dbReference type="EC" id="2.7.13.3"/>
    </reaction>
</comment>
<dbReference type="EC" id="2.7.13.3" evidence="2"/>
<dbReference type="OrthoDB" id="993208at2"/>
<dbReference type="RefSeq" id="WP_112786072.1">
    <property type="nucleotide sequence ID" value="NZ_CP030041.1"/>
</dbReference>
<evidence type="ECO:0000256" key="10">
    <source>
        <dbReference type="SAM" id="Phobius"/>
    </source>
</evidence>
<dbReference type="Proteomes" id="UP000248688">
    <property type="component" value="Chromosome"/>
</dbReference>
<dbReference type="SMART" id="SM00388">
    <property type="entry name" value="HisKA"/>
    <property type="match status" value="1"/>
</dbReference>
<protein>
    <recommendedName>
        <fullName evidence="2">histidine kinase</fullName>
        <ecNumber evidence="2">2.7.13.3</ecNumber>
    </recommendedName>
</protein>
<dbReference type="InterPro" id="IPR036890">
    <property type="entry name" value="HATPase_C_sf"/>
</dbReference>
<feature type="modified residue" description="4-aspartylphosphate" evidence="9">
    <location>
        <position position="1171"/>
    </location>
</feature>
<dbReference type="InterPro" id="IPR011110">
    <property type="entry name" value="Reg_prop"/>
</dbReference>